<dbReference type="RefSeq" id="WP_229800919.1">
    <property type="nucleotide sequence ID" value="NZ_BMPB01000001.1"/>
</dbReference>
<dbReference type="InterPro" id="IPR037171">
    <property type="entry name" value="NagB/RpiA_transferase-like"/>
</dbReference>
<accession>A0ABR6KKW3</accession>
<dbReference type="PANTHER" id="PTHR30363:SF4">
    <property type="entry name" value="GLYCEROL-3-PHOSPHATE REGULON REPRESSOR"/>
    <property type="match status" value="1"/>
</dbReference>
<dbReference type="Gene3D" id="3.40.50.1360">
    <property type="match status" value="1"/>
</dbReference>
<sequence>MILGYMLKEERHQYILNRINQNYRIYITALSAELGVSDDTLRRDLTELDERGLLTKVHGGAIAKSGIPIEFTDRLNTGIAAKQQMATKVIPLFHAGDILLMDGGTSNLEVAKQLPTDIPLSVYTNSFPIVNTLFNHPKLDLIFLGGKVFPSSQVTLGVSVFQALQTIRPDWLILGISDVHPQQGLTCPDREEAMIKRCMIERARKRIVLADSYKLNTAEAYHVASLGDIDYLVTEDNKKEYIRENWPAYSYKVL</sequence>
<organism evidence="6 7">
    <name type="scientific">Parabacteroides faecis</name>
    <dbReference type="NCBI Taxonomy" id="1217282"/>
    <lineage>
        <taxon>Bacteria</taxon>
        <taxon>Pseudomonadati</taxon>
        <taxon>Bacteroidota</taxon>
        <taxon>Bacteroidia</taxon>
        <taxon>Bacteroidales</taxon>
        <taxon>Tannerellaceae</taxon>
        <taxon>Parabacteroides</taxon>
    </lineage>
</organism>
<dbReference type="InterPro" id="IPR001034">
    <property type="entry name" value="DeoR_HTH"/>
</dbReference>
<protein>
    <submittedName>
        <fullName evidence="6">DeoR/GlpR family transcriptional regulator of sugar metabolism</fullName>
    </submittedName>
</protein>
<dbReference type="SUPFAM" id="SSF100950">
    <property type="entry name" value="NagB/RpiA/CoA transferase-like"/>
    <property type="match status" value="1"/>
</dbReference>
<keyword evidence="4" id="KW-0804">Transcription</keyword>
<dbReference type="SUPFAM" id="SSF46785">
    <property type="entry name" value="Winged helix' DNA-binding domain"/>
    <property type="match status" value="1"/>
</dbReference>
<feature type="domain" description="HTH deoR-type" evidence="5">
    <location>
        <begin position="8"/>
        <end position="63"/>
    </location>
</feature>
<evidence type="ECO:0000256" key="3">
    <source>
        <dbReference type="ARBA" id="ARBA00023125"/>
    </source>
</evidence>
<reference evidence="6 7" key="1">
    <citation type="submission" date="2020-08" db="EMBL/GenBank/DDBJ databases">
        <title>Genomic Encyclopedia of Type Strains, Phase IV (KMG-IV): sequencing the most valuable type-strain genomes for metagenomic binning, comparative biology and taxonomic classification.</title>
        <authorList>
            <person name="Goeker M."/>
        </authorList>
    </citation>
    <scope>NUCLEOTIDE SEQUENCE [LARGE SCALE GENOMIC DNA]</scope>
    <source>
        <strain evidence="6 7">DSM 102983</strain>
    </source>
</reference>
<dbReference type="Pfam" id="PF08220">
    <property type="entry name" value="HTH_DeoR"/>
    <property type="match status" value="1"/>
</dbReference>
<keyword evidence="3" id="KW-0238">DNA-binding</keyword>
<evidence type="ECO:0000259" key="5">
    <source>
        <dbReference type="PROSITE" id="PS51000"/>
    </source>
</evidence>
<evidence type="ECO:0000256" key="1">
    <source>
        <dbReference type="ARBA" id="ARBA00022491"/>
    </source>
</evidence>
<dbReference type="SMART" id="SM01134">
    <property type="entry name" value="DeoRC"/>
    <property type="match status" value="1"/>
</dbReference>
<dbReference type="InterPro" id="IPR036388">
    <property type="entry name" value="WH-like_DNA-bd_sf"/>
</dbReference>
<dbReference type="PANTHER" id="PTHR30363">
    <property type="entry name" value="HTH-TYPE TRANSCRIPTIONAL REGULATOR SRLR-RELATED"/>
    <property type="match status" value="1"/>
</dbReference>
<dbReference type="EMBL" id="JACHOC010000003">
    <property type="protein sequence ID" value="MBB4622090.1"/>
    <property type="molecule type" value="Genomic_DNA"/>
</dbReference>
<dbReference type="Gene3D" id="1.10.10.10">
    <property type="entry name" value="Winged helix-like DNA-binding domain superfamily/Winged helix DNA-binding domain"/>
    <property type="match status" value="1"/>
</dbReference>
<dbReference type="InterPro" id="IPR036390">
    <property type="entry name" value="WH_DNA-bd_sf"/>
</dbReference>
<dbReference type="PROSITE" id="PS51000">
    <property type="entry name" value="HTH_DEOR_2"/>
    <property type="match status" value="1"/>
</dbReference>
<keyword evidence="2" id="KW-0805">Transcription regulation</keyword>
<evidence type="ECO:0000256" key="2">
    <source>
        <dbReference type="ARBA" id="ARBA00023015"/>
    </source>
</evidence>
<gene>
    <name evidence="6" type="ORF">GGQ57_001987</name>
</gene>
<keyword evidence="1" id="KW-0678">Repressor</keyword>
<dbReference type="Pfam" id="PF00455">
    <property type="entry name" value="DeoRC"/>
    <property type="match status" value="1"/>
</dbReference>
<dbReference type="InterPro" id="IPR018356">
    <property type="entry name" value="Tscrpt_reg_HTH_DeoR_CS"/>
</dbReference>
<dbReference type="SMART" id="SM00420">
    <property type="entry name" value="HTH_DEOR"/>
    <property type="match status" value="1"/>
</dbReference>
<comment type="caution">
    <text evidence="6">The sequence shown here is derived from an EMBL/GenBank/DDBJ whole genome shotgun (WGS) entry which is preliminary data.</text>
</comment>
<name>A0ABR6KKW3_9BACT</name>
<dbReference type="InterPro" id="IPR014036">
    <property type="entry name" value="DeoR-like_C"/>
</dbReference>
<proteinExistence type="predicted"/>
<dbReference type="InterPro" id="IPR050313">
    <property type="entry name" value="Carb_Metab_HTH_regulators"/>
</dbReference>
<dbReference type="PROSITE" id="PS00894">
    <property type="entry name" value="HTH_DEOR_1"/>
    <property type="match status" value="1"/>
</dbReference>
<evidence type="ECO:0000313" key="6">
    <source>
        <dbReference type="EMBL" id="MBB4622090.1"/>
    </source>
</evidence>
<keyword evidence="7" id="KW-1185">Reference proteome</keyword>
<evidence type="ECO:0000256" key="4">
    <source>
        <dbReference type="ARBA" id="ARBA00023163"/>
    </source>
</evidence>
<dbReference type="PRINTS" id="PR00037">
    <property type="entry name" value="HTHLACR"/>
</dbReference>
<evidence type="ECO:0000313" key="7">
    <source>
        <dbReference type="Proteomes" id="UP000533637"/>
    </source>
</evidence>
<dbReference type="Proteomes" id="UP000533637">
    <property type="component" value="Unassembled WGS sequence"/>
</dbReference>